<dbReference type="EMBL" id="JBHTLY010000001">
    <property type="protein sequence ID" value="MFD1200619.1"/>
    <property type="molecule type" value="Genomic_DNA"/>
</dbReference>
<feature type="compositionally biased region" description="Basic residues" evidence="1">
    <location>
        <begin position="471"/>
        <end position="483"/>
    </location>
</feature>
<feature type="region of interest" description="Disordered" evidence="1">
    <location>
        <begin position="465"/>
        <end position="491"/>
    </location>
</feature>
<protein>
    <submittedName>
        <fullName evidence="3">DUF222 domain-containing protein</fullName>
    </submittedName>
</protein>
<dbReference type="CDD" id="cd00085">
    <property type="entry name" value="HNHc"/>
    <property type="match status" value="1"/>
</dbReference>
<evidence type="ECO:0000313" key="4">
    <source>
        <dbReference type="Proteomes" id="UP001597181"/>
    </source>
</evidence>
<reference evidence="4" key="1">
    <citation type="journal article" date="2019" name="Int. J. Syst. Evol. Microbiol.">
        <title>The Global Catalogue of Microorganisms (GCM) 10K type strain sequencing project: providing services to taxonomists for standard genome sequencing and annotation.</title>
        <authorList>
            <consortium name="The Broad Institute Genomics Platform"/>
            <consortium name="The Broad Institute Genome Sequencing Center for Infectious Disease"/>
            <person name="Wu L."/>
            <person name="Ma J."/>
        </authorList>
    </citation>
    <scope>NUCLEOTIDE SEQUENCE [LARGE SCALE GENOMIC DNA]</scope>
    <source>
        <strain evidence="4">CCUG 50213</strain>
    </source>
</reference>
<organism evidence="3 4">
    <name type="scientific">Leucobacter albus</name>
    <dbReference type="NCBI Taxonomy" id="272210"/>
    <lineage>
        <taxon>Bacteria</taxon>
        <taxon>Bacillati</taxon>
        <taxon>Actinomycetota</taxon>
        <taxon>Actinomycetes</taxon>
        <taxon>Micrococcales</taxon>
        <taxon>Microbacteriaceae</taxon>
        <taxon>Leucobacter</taxon>
    </lineage>
</organism>
<sequence>MTSSGKFTNTQLAVIDASVSQIERCEAQKRRLDAEQLAALAAAMGSALDAAGGNGAERELAFRSLRFEVATALHESEYIAERMMNTAFLAQNSYPATLGALRGGEISMSHLRVITDEGAPIETGDPATDEQRRARYESAALAFAREETPNRLRPIARRLAAAHSDVALAERHETALQRRCVRVVPLEDGMADLIAHLPAEDAYAIKDRIQRLAKRALHESVAPAGGGEAAVRAGAAPVAFRGEAHGVGVDAGGGAGSVADDGSETVAGPGAGTGTSASTEPSAGTGRQAGAGQSRTAAVAGADVLRDLLLGETGEAGDAGAAGVASEAALGRQAVQAHIQVVIPADGPAELIGYGPLDDVTAARIAGESEAWERIRVDEAGDVLSVDRYRPSAEHARRLKARDLHCRAPGCRVPATRCDIDHTIDAARGGATSTANLAHLCRGHHTLKHHTDWTVRQEANGVMTWTSPTGRVHHDRPPSRVRFRRPEAADA</sequence>
<evidence type="ECO:0000259" key="2">
    <source>
        <dbReference type="Pfam" id="PF02720"/>
    </source>
</evidence>
<evidence type="ECO:0000256" key="1">
    <source>
        <dbReference type="SAM" id="MobiDB-lite"/>
    </source>
</evidence>
<feature type="domain" description="DUF222" evidence="2">
    <location>
        <begin position="22"/>
        <end position="403"/>
    </location>
</feature>
<dbReference type="InterPro" id="IPR003615">
    <property type="entry name" value="HNH_nuc"/>
</dbReference>
<dbReference type="Proteomes" id="UP001597181">
    <property type="component" value="Unassembled WGS sequence"/>
</dbReference>
<feature type="region of interest" description="Disordered" evidence="1">
    <location>
        <begin position="251"/>
        <end position="295"/>
    </location>
</feature>
<feature type="compositionally biased region" description="Low complexity" evidence="1">
    <location>
        <begin position="274"/>
        <end position="286"/>
    </location>
</feature>
<gene>
    <name evidence="3" type="ORF">ACFQ3U_01755</name>
</gene>
<keyword evidence="4" id="KW-1185">Reference proteome</keyword>
<dbReference type="RefSeq" id="WP_343958992.1">
    <property type="nucleotide sequence ID" value="NZ_BAAAKZ010000003.1"/>
</dbReference>
<evidence type="ECO:0000313" key="3">
    <source>
        <dbReference type="EMBL" id="MFD1200619.1"/>
    </source>
</evidence>
<proteinExistence type="predicted"/>
<dbReference type="Pfam" id="PF02720">
    <property type="entry name" value="DUF222"/>
    <property type="match status" value="1"/>
</dbReference>
<dbReference type="InterPro" id="IPR003870">
    <property type="entry name" value="DUF222"/>
</dbReference>
<comment type="caution">
    <text evidence="3">The sequence shown here is derived from an EMBL/GenBank/DDBJ whole genome shotgun (WGS) entry which is preliminary data.</text>
</comment>
<name>A0ABW3TKA7_9MICO</name>
<accession>A0ABW3TKA7</accession>
<dbReference type="Gene3D" id="1.10.30.50">
    <property type="match status" value="1"/>
</dbReference>